<sequence>MKTEAATTSQSTIHGKPTNGIGAKISATKGPVTAAKASFTLASAVAALWAKDIAGIVVAAARAGMNVDLVIADLLSRRR</sequence>
<feature type="region of interest" description="Disordered" evidence="1">
    <location>
        <begin position="1"/>
        <end position="22"/>
    </location>
</feature>
<dbReference type="Proteomes" id="UP000295484">
    <property type="component" value="Unassembled WGS sequence"/>
</dbReference>
<accession>A0A4R8FY83</accession>
<name>A0A4R8FY83_9RHOB</name>
<evidence type="ECO:0000256" key="1">
    <source>
        <dbReference type="SAM" id="MobiDB-lite"/>
    </source>
</evidence>
<organism evidence="2 3">
    <name type="scientific">Rhodovulum visakhapatnamense</name>
    <dbReference type="NCBI Taxonomy" id="364297"/>
    <lineage>
        <taxon>Bacteria</taxon>
        <taxon>Pseudomonadati</taxon>
        <taxon>Pseudomonadota</taxon>
        <taxon>Alphaproteobacteria</taxon>
        <taxon>Rhodobacterales</taxon>
        <taxon>Paracoccaceae</taxon>
        <taxon>Rhodovulum</taxon>
    </lineage>
</organism>
<feature type="compositionally biased region" description="Polar residues" evidence="1">
    <location>
        <begin position="1"/>
        <end position="13"/>
    </location>
</feature>
<gene>
    <name evidence="2" type="ORF">EV657_10955</name>
</gene>
<evidence type="ECO:0000313" key="3">
    <source>
        <dbReference type="Proteomes" id="UP000295484"/>
    </source>
</evidence>
<proteinExistence type="predicted"/>
<protein>
    <submittedName>
        <fullName evidence="2">Uncharacterized protein</fullName>
    </submittedName>
</protein>
<reference evidence="2 3" key="1">
    <citation type="submission" date="2019-03" db="EMBL/GenBank/DDBJ databases">
        <title>Genomic Encyclopedia of Type Strains, Phase IV (KMG-IV): sequencing the most valuable type-strain genomes for metagenomic binning, comparative biology and taxonomic classification.</title>
        <authorList>
            <person name="Goeker M."/>
        </authorList>
    </citation>
    <scope>NUCLEOTIDE SEQUENCE [LARGE SCALE GENOMIC DNA]</scope>
    <source>
        <strain evidence="2 3">JA181</strain>
    </source>
</reference>
<evidence type="ECO:0000313" key="2">
    <source>
        <dbReference type="EMBL" id="TDX29234.1"/>
    </source>
</evidence>
<dbReference type="AlphaFoldDB" id="A0A4R8FY83"/>
<comment type="caution">
    <text evidence="2">The sequence shown here is derived from an EMBL/GenBank/DDBJ whole genome shotgun (WGS) entry which is preliminary data.</text>
</comment>
<dbReference type="EMBL" id="SOEB01000009">
    <property type="protein sequence ID" value="TDX29234.1"/>
    <property type="molecule type" value="Genomic_DNA"/>
</dbReference>